<comment type="caution">
    <text evidence="1">The sequence shown here is derived from an EMBL/GenBank/DDBJ whole genome shotgun (WGS) entry which is preliminary data.</text>
</comment>
<dbReference type="EMBL" id="PDNA01000185">
    <property type="protein sequence ID" value="PGH05732.1"/>
    <property type="molecule type" value="Genomic_DNA"/>
</dbReference>
<accession>A0A2B7XAH6</accession>
<reference evidence="1 2" key="1">
    <citation type="submission" date="2017-10" db="EMBL/GenBank/DDBJ databases">
        <title>Comparative genomics in systemic dimorphic fungi from Ajellomycetaceae.</title>
        <authorList>
            <person name="Munoz J.F."/>
            <person name="Mcewen J.G."/>
            <person name="Clay O.K."/>
            <person name="Cuomo C.A."/>
        </authorList>
    </citation>
    <scope>NUCLEOTIDE SEQUENCE [LARGE SCALE GENOMIC DNA]</scope>
    <source>
        <strain evidence="1 2">UAMH7299</strain>
    </source>
</reference>
<sequence>MFFSHELSLRIHCRARITNSKQAGFAKCVPKLSLATKTHSRSQIARRTATVIAASACFCGYYSSCNRWWSRRPRSYNSFAPRVRPPALELPVMPEKIHVPKLPEMPEPISALELPTMLEEIPVPEPSRPLLAAIGAFWALKSSALRRLNVAPK</sequence>
<keyword evidence="2" id="KW-1185">Reference proteome</keyword>
<evidence type="ECO:0000313" key="2">
    <source>
        <dbReference type="Proteomes" id="UP000224634"/>
    </source>
</evidence>
<gene>
    <name evidence="1" type="ORF">AJ80_08289</name>
</gene>
<evidence type="ECO:0000313" key="1">
    <source>
        <dbReference type="EMBL" id="PGH05732.1"/>
    </source>
</evidence>
<proteinExistence type="predicted"/>
<dbReference type="AlphaFoldDB" id="A0A2B7XAH6"/>
<organism evidence="1 2">
    <name type="scientific">Polytolypa hystricis (strain UAMH7299)</name>
    <dbReference type="NCBI Taxonomy" id="1447883"/>
    <lineage>
        <taxon>Eukaryota</taxon>
        <taxon>Fungi</taxon>
        <taxon>Dikarya</taxon>
        <taxon>Ascomycota</taxon>
        <taxon>Pezizomycotina</taxon>
        <taxon>Eurotiomycetes</taxon>
        <taxon>Eurotiomycetidae</taxon>
        <taxon>Onygenales</taxon>
        <taxon>Onygenales incertae sedis</taxon>
        <taxon>Polytolypa</taxon>
    </lineage>
</organism>
<name>A0A2B7XAH6_POLH7</name>
<protein>
    <submittedName>
        <fullName evidence="1">Uncharacterized protein</fullName>
    </submittedName>
</protein>
<dbReference type="Proteomes" id="UP000224634">
    <property type="component" value="Unassembled WGS sequence"/>
</dbReference>